<keyword evidence="3" id="KW-1185">Reference proteome</keyword>
<evidence type="ECO:0000256" key="1">
    <source>
        <dbReference type="SAM" id="MobiDB-lite"/>
    </source>
</evidence>
<sequence>MQWTERAEAEQGSKGAWHSGSFSSFTGSGALKLGIIRGGCPSVVQQFTAQVDVYKPKEWLRATVKCASYIWLSDCILLFMENHIIDIAHQIIPNSLNRNPSASHS</sequence>
<feature type="region of interest" description="Disordered" evidence="1">
    <location>
        <begin position="1"/>
        <end position="21"/>
    </location>
</feature>
<dbReference type="Proteomes" id="UP000826195">
    <property type="component" value="Unassembled WGS sequence"/>
</dbReference>
<reference evidence="2 3" key="1">
    <citation type="journal article" date="2021" name="J. Hered.">
        <title>A chromosome-level genome assembly of the parasitoid wasp, Cotesia glomerata (Hymenoptera: Braconidae).</title>
        <authorList>
            <person name="Pinto B.J."/>
            <person name="Weis J.J."/>
            <person name="Gamble T."/>
            <person name="Ode P.J."/>
            <person name="Paul R."/>
            <person name="Zaspel J.M."/>
        </authorList>
    </citation>
    <scope>NUCLEOTIDE SEQUENCE [LARGE SCALE GENOMIC DNA]</scope>
    <source>
        <strain evidence="2">CgM1</strain>
    </source>
</reference>
<organism evidence="2 3">
    <name type="scientific">Cotesia glomerata</name>
    <name type="common">Lepidopteran parasitic wasp</name>
    <name type="synonym">Apanteles glomeratus</name>
    <dbReference type="NCBI Taxonomy" id="32391"/>
    <lineage>
        <taxon>Eukaryota</taxon>
        <taxon>Metazoa</taxon>
        <taxon>Ecdysozoa</taxon>
        <taxon>Arthropoda</taxon>
        <taxon>Hexapoda</taxon>
        <taxon>Insecta</taxon>
        <taxon>Pterygota</taxon>
        <taxon>Neoptera</taxon>
        <taxon>Endopterygota</taxon>
        <taxon>Hymenoptera</taxon>
        <taxon>Apocrita</taxon>
        <taxon>Ichneumonoidea</taxon>
        <taxon>Braconidae</taxon>
        <taxon>Microgastrinae</taxon>
        <taxon>Cotesia</taxon>
    </lineage>
</organism>
<gene>
    <name evidence="2" type="ORF">KQX54_002952</name>
</gene>
<feature type="compositionally biased region" description="Basic and acidic residues" evidence="1">
    <location>
        <begin position="1"/>
        <end position="11"/>
    </location>
</feature>
<evidence type="ECO:0000313" key="3">
    <source>
        <dbReference type="Proteomes" id="UP000826195"/>
    </source>
</evidence>
<name>A0AAV7J4D7_COTGL</name>
<accession>A0AAV7J4D7</accession>
<dbReference type="AlphaFoldDB" id="A0AAV7J4D7"/>
<comment type="caution">
    <text evidence="2">The sequence shown here is derived from an EMBL/GenBank/DDBJ whole genome shotgun (WGS) entry which is preliminary data.</text>
</comment>
<dbReference type="EMBL" id="JAHXZJ010000001">
    <property type="protein sequence ID" value="KAH0566657.1"/>
    <property type="molecule type" value="Genomic_DNA"/>
</dbReference>
<protein>
    <submittedName>
        <fullName evidence="2">Uncharacterized protein</fullName>
    </submittedName>
</protein>
<evidence type="ECO:0000313" key="2">
    <source>
        <dbReference type="EMBL" id="KAH0566657.1"/>
    </source>
</evidence>
<proteinExistence type="predicted"/>